<keyword evidence="2" id="KW-0328">Glycosyltransferase</keyword>
<dbReference type="EMBL" id="JAVRQU010000021">
    <property type="protein sequence ID" value="KAK5691502.1"/>
    <property type="molecule type" value="Genomic_DNA"/>
</dbReference>
<gene>
    <name evidence="5" type="primary">MNN10</name>
    <name evidence="5" type="ORF">LTR97_011495</name>
</gene>
<evidence type="ECO:0000256" key="2">
    <source>
        <dbReference type="ARBA" id="ARBA00022676"/>
    </source>
</evidence>
<feature type="compositionally biased region" description="Polar residues" evidence="4">
    <location>
        <begin position="14"/>
        <end position="31"/>
    </location>
</feature>
<feature type="region of interest" description="Disordered" evidence="4">
    <location>
        <begin position="99"/>
        <end position="118"/>
    </location>
</feature>
<evidence type="ECO:0000256" key="4">
    <source>
        <dbReference type="SAM" id="MobiDB-lite"/>
    </source>
</evidence>
<reference evidence="5" key="1">
    <citation type="submission" date="2023-08" db="EMBL/GenBank/DDBJ databases">
        <title>Black Yeasts Isolated from many extreme environments.</title>
        <authorList>
            <person name="Coleine C."/>
            <person name="Stajich J.E."/>
            <person name="Selbmann L."/>
        </authorList>
    </citation>
    <scope>NUCLEOTIDE SEQUENCE</scope>
    <source>
        <strain evidence="5">CCFEE 5810</strain>
    </source>
</reference>
<dbReference type="GO" id="GO:0006487">
    <property type="term" value="P:protein N-linked glycosylation"/>
    <property type="evidence" value="ECO:0007669"/>
    <property type="project" value="TreeGrafter"/>
</dbReference>
<dbReference type="Pfam" id="PF05637">
    <property type="entry name" value="Glyco_transf_34"/>
    <property type="match status" value="1"/>
</dbReference>
<dbReference type="Proteomes" id="UP001310594">
    <property type="component" value="Unassembled WGS sequence"/>
</dbReference>
<organism evidence="5 6">
    <name type="scientific">Elasticomyces elasticus</name>
    <dbReference type="NCBI Taxonomy" id="574655"/>
    <lineage>
        <taxon>Eukaryota</taxon>
        <taxon>Fungi</taxon>
        <taxon>Dikarya</taxon>
        <taxon>Ascomycota</taxon>
        <taxon>Pezizomycotina</taxon>
        <taxon>Dothideomycetes</taxon>
        <taxon>Dothideomycetidae</taxon>
        <taxon>Mycosphaerellales</taxon>
        <taxon>Teratosphaeriaceae</taxon>
        <taxon>Elasticomyces</taxon>
    </lineage>
</organism>
<dbReference type="GO" id="GO:0016757">
    <property type="term" value="F:glycosyltransferase activity"/>
    <property type="evidence" value="ECO:0007669"/>
    <property type="project" value="UniProtKB-KW"/>
</dbReference>
<dbReference type="Gene3D" id="3.90.550.10">
    <property type="entry name" value="Spore Coat Polysaccharide Biosynthesis Protein SpsA, Chain A"/>
    <property type="match status" value="1"/>
</dbReference>
<dbReference type="PANTHER" id="PTHR31306">
    <property type="entry name" value="ALPHA-1,6-MANNOSYLTRANSFERASE MNN11-RELATED"/>
    <property type="match status" value="1"/>
</dbReference>
<dbReference type="FunFam" id="3.90.550.10:FF:000117">
    <property type="entry name" value="Glycosyltransferase family 34 protein"/>
    <property type="match status" value="1"/>
</dbReference>
<sequence length="519" mass="59606">MSLDRSPSPLRSGGWSSPGLTSPYEETNGTRSPGKRAAYGELNGSAQPGVTWGSARAKSARVNGYQQNGANGFIGRHYRKMSESLPSYFAHGGQEDRYGEKEKLGRGRSGWSGGSSSGGGGFLRWLGEIPRRLGLLLSRRRRGVAAFFLLVMVVLLWFQKPLTAMWNHSALLGGGSKFVIILAANQGGGVMEWKGPREWAIERDSVKNKKKYAERWGYELDIVDMSTKKRYAHEWRESWEKVDVIRRAMVRYPHAEWFWWLDLNTFVMEPSYSLQQHIFNDLTTNTYRDINAYNPLHIQHPPNGTSGDPNAPKYANYLDPETLSPVGDGKPESVNLIIPQDCGGFNLGSFFVRRSAWTDRLLDIWWDPVFYEQKHMEWEHKEQDALEYIYTNQPWIRPHVAFIPQRKVNAFPNGACGDDRKVPEGGCSTLRLDQMEGKDHECGVQGIHYQESERDFVVNMAGCEWGRDCWGEMYNFRQLSNRLNRSRWERFKDWWSDEEAKKAKAKEEERKKDEEKGKV</sequence>
<evidence type="ECO:0000256" key="3">
    <source>
        <dbReference type="ARBA" id="ARBA00022679"/>
    </source>
</evidence>
<feature type="region of interest" description="Disordered" evidence="4">
    <location>
        <begin position="1"/>
        <end position="51"/>
    </location>
</feature>
<dbReference type="GO" id="GO:0000139">
    <property type="term" value="C:Golgi membrane"/>
    <property type="evidence" value="ECO:0007669"/>
    <property type="project" value="TreeGrafter"/>
</dbReference>
<dbReference type="InterPro" id="IPR029044">
    <property type="entry name" value="Nucleotide-diphossugar_trans"/>
</dbReference>
<feature type="region of interest" description="Disordered" evidence="4">
    <location>
        <begin position="498"/>
        <end position="519"/>
    </location>
</feature>
<dbReference type="PANTHER" id="PTHR31306:SF5">
    <property type="entry name" value="ALPHA-1,6-MANNOSYLTRANSFERASE MNN10-RELATED"/>
    <property type="match status" value="1"/>
</dbReference>
<comment type="similarity">
    <text evidence="1">Belongs to the glycosyltransferase 34 family.</text>
</comment>
<evidence type="ECO:0000256" key="1">
    <source>
        <dbReference type="ARBA" id="ARBA00005664"/>
    </source>
</evidence>
<evidence type="ECO:0000313" key="6">
    <source>
        <dbReference type="Proteomes" id="UP001310594"/>
    </source>
</evidence>
<evidence type="ECO:0000313" key="5">
    <source>
        <dbReference type="EMBL" id="KAK5691502.1"/>
    </source>
</evidence>
<name>A0AAN7ZL20_9PEZI</name>
<feature type="compositionally biased region" description="Gly residues" evidence="4">
    <location>
        <begin position="107"/>
        <end position="118"/>
    </location>
</feature>
<dbReference type="AlphaFoldDB" id="A0AAN7ZL20"/>
<dbReference type="InterPro" id="IPR008630">
    <property type="entry name" value="Glyco_trans_34"/>
</dbReference>
<proteinExistence type="inferred from homology"/>
<protein>
    <submittedName>
        <fullName evidence="5">Alpha-1,6-mannosyltransferase</fullName>
    </submittedName>
</protein>
<keyword evidence="3" id="KW-0808">Transferase</keyword>
<comment type="caution">
    <text evidence="5">The sequence shown here is derived from an EMBL/GenBank/DDBJ whole genome shotgun (WGS) entry which is preliminary data.</text>
</comment>
<accession>A0AAN7ZL20</accession>